<dbReference type="InterPro" id="IPR006145">
    <property type="entry name" value="PsdUridine_synth_RsuA/RluA"/>
</dbReference>
<keyword evidence="4" id="KW-1185">Reference proteome</keyword>
<proteinExistence type="inferred from homology"/>
<dbReference type="PANTHER" id="PTHR21600">
    <property type="entry name" value="MITOCHONDRIAL RNA PSEUDOURIDINE SYNTHASE"/>
    <property type="match status" value="1"/>
</dbReference>
<protein>
    <submittedName>
        <fullName evidence="3">Pseudouridine synthase</fullName>
    </submittedName>
</protein>
<dbReference type="Pfam" id="PF00849">
    <property type="entry name" value="PseudoU_synth_2"/>
    <property type="match status" value="1"/>
</dbReference>
<comment type="caution">
    <text evidence="3">The sequence shown here is derived from an EMBL/GenBank/DDBJ whole genome shotgun (WGS) entry which is preliminary data.</text>
</comment>
<evidence type="ECO:0000313" key="3">
    <source>
        <dbReference type="EMBL" id="KAG7346827.1"/>
    </source>
</evidence>
<name>A0A9K3PGH6_9STRA</name>
<dbReference type="InterPro" id="IPR050188">
    <property type="entry name" value="RluA_PseudoU_synthase"/>
</dbReference>
<dbReference type="GO" id="GO:0003723">
    <property type="term" value="F:RNA binding"/>
    <property type="evidence" value="ECO:0007669"/>
    <property type="project" value="InterPro"/>
</dbReference>
<dbReference type="GO" id="GO:0009982">
    <property type="term" value="F:pseudouridine synthase activity"/>
    <property type="evidence" value="ECO:0007669"/>
    <property type="project" value="InterPro"/>
</dbReference>
<organism evidence="3 4">
    <name type="scientific">Nitzschia inconspicua</name>
    <dbReference type="NCBI Taxonomy" id="303405"/>
    <lineage>
        <taxon>Eukaryota</taxon>
        <taxon>Sar</taxon>
        <taxon>Stramenopiles</taxon>
        <taxon>Ochrophyta</taxon>
        <taxon>Bacillariophyta</taxon>
        <taxon>Bacillariophyceae</taxon>
        <taxon>Bacillariophycidae</taxon>
        <taxon>Bacillariales</taxon>
        <taxon>Bacillariaceae</taxon>
        <taxon>Nitzschia</taxon>
    </lineage>
</organism>
<dbReference type="Proteomes" id="UP000693970">
    <property type="component" value="Unassembled WGS sequence"/>
</dbReference>
<accession>A0A9K3PGH6</accession>
<reference evidence="3" key="1">
    <citation type="journal article" date="2021" name="Sci. Rep.">
        <title>Diploid genomic architecture of Nitzschia inconspicua, an elite biomass production diatom.</title>
        <authorList>
            <person name="Oliver A."/>
            <person name="Podell S."/>
            <person name="Pinowska A."/>
            <person name="Traller J.C."/>
            <person name="Smith S.R."/>
            <person name="McClure R."/>
            <person name="Beliaev A."/>
            <person name="Bohutskyi P."/>
            <person name="Hill E.A."/>
            <person name="Rabines A."/>
            <person name="Zheng H."/>
            <person name="Allen L.Z."/>
            <person name="Kuo A."/>
            <person name="Grigoriev I.V."/>
            <person name="Allen A.E."/>
            <person name="Hazlebeck D."/>
            <person name="Allen E.E."/>
        </authorList>
    </citation>
    <scope>NUCLEOTIDE SEQUENCE</scope>
    <source>
        <strain evidence="3">Hildebrandi</strain>
    </source>
</reference>
<gene>
    <name evidence="3" type="ORF">IV203_005896</name>
</gene>
<dbReference type="AlphaFoldDB" id="A0A9K3PGH6"/>
<evidence type="ECO:0000313" key="4">
    <source>
        <dbReference type="Proteomes" id="UP000693970"/>
    </source>
</evidence>
<dbReference type="PANTHER" id="PTHR21600:SF87">
    <property type="entry name" value="RNA PSEUDOURIDYLATE SYNTHASE DOMAIN-CONTAINING PROTEIN 1"/>
    <property type="match status" value="1"/>
</dbReference>
<reference evidence="3" key="2">
    <citation type="submission" date="2021-04" db="EMBL/GenBank/DDBJ databases">
        <authorList>
            <person name="Podell S."/>
        </authorList>
    </citation>
    <scope>NUCLEOTIDE SEQUENCE</scope>
    <source>
        <strain evidence="3">Hildebrandi</strain>
    </source>
</reference>
<evidence type="ECO:0000259" key="2">
    <source>
        <dbReference type="Pfam" id="PF00849"/>
    </source>
</evidence>
<dbReference type="GO" id="GO:0000455">
    <property type="term" value="P:enzyme-directed rRNA pseudouridine synthesis"/>
    <property type="evidence" value="ECO:0007669"/>
    <property type="project" value="TreeGrafter"/>
</dbReference>
<sequence>MFSFLACSVRSWTTSYINGNLKAALNRHPSVRLLSVSTTVPSTTDSTDNNTDGPFLFNGTVAILEKGDHYVVVDKPSGVVCHHSDWSGSRKRKRLDRQPEVPILQRAREAVGERVNLIHRLDRGASGCLLLSLAKSDENGGNVTAILQDTMMKRTTKTYLALVRGEGILKGRNFRKEGWFRVDRPIKDEVGTLKNATSYFRFIAGQDNANGTLIDRPRASLVLARIETGRWHQIRKHLNGLSHPIIGDSSHGNSKTNREWRERWGLIPERTCLHLLHLQLPSTEACPQGISVTSSVAPDIMHMLQNHFLPDVLEEALTSLREEGLSLESSQESTVVKIQLELP</sequence>
<dbReference type="OrthoDB" id="424794at2759"/>
<dbReference type="EMBL" id="JAGRRH010000021">
    <property type="protein sequence ID" value="KAG7346827.1"/>
    <property type="molecule type" value="Genomic_DNA"/>
</dbReference>
<evidence type="ECO:0000256" key="1">
    <source>
        <dbReference type="ARBA" id="ARBA00010876"/>
    </source>
</evidence>
<comment type="similarity">
    <text evidence="1">Belongs to the pseudouridine synthase RluA family.</text>
</comment>
<feature type="domain" description="Pseudouridine synthase RsuA/RluA-like" evidence="2">
    <location>
        <begin position="69"/>
        <end position="239"/>
    </location>
</feature>